<geneLocation type="plasmid" evidence="7 8">
    <name>unnamed2</name>
</geneLocation>
<evidence type="ECO:0000256" key="6">
    <source>
        <dbReference type="ARBA" id="ARBA00023125"/>
    </source>
</evidence>
<protein>
    <recommendedName>
        <fullName evidence="3">Relaxosome protein TraY</fullName>
    </recommendedName>
</protein>
<gene>
    <name evidence="7" type="ORF">BV494_24545</name>
</gene>
<keyword evidence="4" id="KW-0963">Cytoplasm</keyword>
<reference evidence="8" key="1">
    <citation type="submission" date="2017-01" db="EMBL/GenBank/DDBJ databases">
        <title>Genome sequence of Rouxiella sp. ERMR1:05.</title>
        <authorList>
            <person name="Kumar R."/>
            <person name="Singh D."/>
            <person name="Kumar S."/>
        </authorList>
    </citation>
    <scope>NUCLEOTIDE SEQUENCE [LARGE SCALE GENOMIC DNA]</scope>
    <source>
        <strain evidence="8">ERMR1:05</strain>
        <plasmid evidence="8">unnamed2</plasmid>
    </source>
</reference>
<dbReference type="Pfam" id="PF05509">
    <property type="entry name" value="TraY"/>
    <property type="match status" value="1"/>
</dbReference>
<keyword evidence="5" id="KW-0184">Conjugation</keyword>
<dbReference type="EMBL" id="CP019064">
    <property type="protein sequence ID" value="AVF38072.1"/>
    <property type="molecule type" value="Genomic_DNA"/>
</dbReference>
<accession>A0A2L1UYP7</accession>
<dbReference type="KEGG" id="rox:BV494_24545"/>
<evidence type="ECO:0000256" key="3">
    <source>
        <dbReference type="ARBA" id="ARBA00020541"/>
    </source>
</evidence>
<evidence type="ECO:0000256" key="4">
    <source>
        <dbReference type="ARBA" id="ARBA00022490"/>
    </source>
</evidence>
<keyword evidence="7" id="KW-0614">Plasmid</keyword>
<evidence type="ECO:0000256" key="5">
    <source>
        <dbReference type="ARBA" id="ARBA00022971"/>
    </source>
</evidence>
<proteinExistence type="inferred from homology"/>
<dbReference type="AlphaFoldDB" id="A0A2L1UYP7"/>
<evidence type="ECO:0000313" key="7">
    <source>
        <dbReference type="EMBL" id="AVF38072.1"/>
    </source>
</evidence>
<name>A0A2L1UYP7_9GAMM</name>
<evidence type="ECO:0000313" key="8">
    <source>
        <dbReference type="Proteomes" id="UP000239197"/>
    </source>
</evidence>
<sequence length="67" mass="7467">MEKFVYNRPVNEGVTLVLKIDAELNRCLTKAATLAQRSKTKEATVRLSDHLANFEGIAFVGNRTSTK</sequence>
<keyword evidence="8" id="KW-1185">Reference proteome</keyword>
<dbReference type="InterPro" id="IPR008876">
    <property type="entry name" value="TraY"/>
</dbReference>
<dbReference type="Proteomes" id="UP000239197">
    <property type="component" value="Plasmid unnamed2"/>
</dbReference>
<dbReference type="OrthoDB" id="6508095at2"/>
<comment type="subcellular location">
    <subcellularLocation>
        <location evidence="1">Cytoplasm</location>
    </subcellularLocation>
</comment>
<dbReference type="GO" id="GO:0003677">
    <property type="term" value="F:DNA binding"/>
    <property type="evidence" value="ECO:0007669"/>
    <property type="project" value="UniProtKB-KW"/>
</dbReference>
<dbReference type="GO" id="GO:0005737">
    <property type="term" value="C:cytoplasm"/>
    <property type="evidence" value="ECO:0007669"/>
    <property type="project" value="UniProtKB-SubCell"/>
</dbReference>
<evidence type="ECO:0000256" key="2">
    <source>
        <dbReference type="ARBA" id="ARBA00007183"/>
    </source>
</evidence>
<keyword evidence="6" id="KW-0238">DNA-binding</keyword>
<evidence type="ECO:0000256" key="1">
    <source>
        <dbReference type="ARBA" id="ARBA00004496"/>
    </source>
</evidence>
<dbReference type="RefSeq" id="WP_104925401.1">
    <property type="nucleotide sequence ID" value="NZ_CP019064.1"/>
</dbReference>
<comment type="similarity">
    <text evidence="2">Belongs to the TraY family.</text>
</comment>
<organism evidence="7 8">
    <name type="scientific">Rahnella sikkimica</name>
    <dbReference type="NCBI Taxonomy" id="1805933"/>
    <lineage>
        <taxon>Bacteria</taxon>
        <taxon>Pseudomonadati</taxon>
        <taxon>Pseudomonadota</taxon>
        <taxon>Gammaproteobacteria</taxon>
        <taxon>Enterobacterales</taxon>
        <taxon>Yersiniaceae</taxon>
        <taxon>Rahnella</taxon>
    </lineage>
</organism>